<sequence>MQPRQLCGTPAAEDLRGSPTARPRQLLQRTLEAPLAKNYAGGAAAAIATVAFATVGSKCRRKHRKIRSRSRRLPRRAMANDDRHHPSAKRNRGPILEALRQELPEDGAGFVLEIASGSGCHAEHFASALPKLQWQPTEFVPRDQPTRAAVLQEIDIVGAKALPNVLPALPLDASAPWEEWPPEVRTKAGHFTMVYMSNVTHISPWKVTCGVLAGAGQALAKGGRLVIYGPFKVDGKCTTQSNADFDERLRSQDPEWGYRDIADIAAEAEKHGVKFLQRQEMPANNFILTFEKQ</sequence>
<reference evidence="3" key="1">
    <citation type="submission" date="2021-02" db="EMBL/GenBank/DDBJ databases">
        <authorList>
            <person name="Dougan E. K."/>
            <person name="Rhodes N."/>
            <person name="Thang M."/>
            <person name="Chan C."/>
        </authorList>
    </citation>
    <scope>NUCLEOTIDE SEQUENCE</scope>
</reference>
<keyword evidence="4" id="KW-1185">Reference proteome</keyword>
<evidence type="ECO:0000256" key="2">
    <source>
        <dbReference type="SAM" id="MobiDB-lite"/>
    </source>
</evidence>
<dbReference type="OrthoDB" id="429718at2759"/>
<dbReference type="PANTHER" id="PTHR20974">
    <property type="entry name" value="UPF0585 PROTEIN CG18661"/>
    <property type="match status" value="1"/>
</dbReference>
<dbReference type="Pfam" id="PF06080">
    <property type="entry name" value="DUF938"/>
    <property type="match status" value="1"/>
</dbReference>
<dbReference type="PANTHER" id="PTHR20974:SF0">
    <property type="entry name" value="UPF0585 PROTEIN CG18661"/>
    <property type="match status" value="1"/>
</dbReference>
<feature type="compositionally biased region" description="Basic residues" evidence="2">
    <location>
        <begin position="61"/>
        <end position="75"/>
    </location>
</feature>
<evidence type="ECO:0000256" key="1">
    <source>
        <dbReference type="ARBA" id="ARBA00008308"/>
    </source>
</evidence>
<dbReference type="SUPFAM" id="SSF53335">
    <property type="entry name" value="S-adenosyl-L-methionine-dependent methyltransferases"/>
    <property type="match status" value="1"/>
</dbReference>
<name>A0A812PJX3_9DINO</name>
<feature type="region of interest" description="Disordered" evidence="2">
    <location>
        <begin position="1"/>
        <end position="22"/>
    </location>
</feature>
<dbReference type="EMBL" id="CAJNDS010002190">
    <property type="protein sequence ID" value="CAE7365246.1"/>
    <property type="molecule type" value="Genomic_DNA"/>
</dbReference>
<dbReference type="InterPro" id="IPR029063">
    <property type="entry name" value="SAM-dependent_MTases_sf"/>
</dbReference>
<comment type="similarity">
    <text evidence="1">Belongs to the UPF0585 family.</text>
</comment>
<comment type="caution">
    <text evidence="3">The sequence shown here is derived from an EMBL/GenBank/DDBJ whole genome shotgun (WGS) entry which is preliminary data.</text>
</comment>
<proteinExistence type="inferred from homology"/>
<dbReference type="Proteomes" id="UP000604046">
    <property type="component" value="Unassembled WGS sequence"/>
</dbReference>
<evidence type="ECO:0000313" key="3">
    <source>
        <dbReference type="EMBL" id="CAE7365246.1"/>
    </source>
</evidence>
<dbReference type="AlphaFoldDB" id="A0A812PJX3"/>
<protein>
    <submittedName>
        <fullName evidence="3">Mettl26 protein</fullName>
    </submittedName>
</protein>
<gene>
    <name evidence="3" type="primary">Mettl26</name>
    <name evidence="3" type="ORF">SNAT2548_LOCUS19793</name>
</gene>
<dbReference type="Gene3D" id="3.40.50.150">
    <property type="entry name" value="Vaccinia Virus protein VP39"/>
    <property type="match status" value="1"/>
</dbReference>
<dbReference type="InterPro" id="IPR010342">
    <property type="entry name" value="DUF938"/>
</dbReference>
<organism evidence="3 4">
    <name type="scientific">Symbiodinium natans</name>
    <dbReference type="NCBI Taxonomy" id="878477"/>
    <lineage>
        <taxon>Eukaryota</taxon>
        <taxon>Sar</taxon>
        <taxon>Alveolata</taxon>
        <taxon>Dinophyceae</taxon>
        <taxon>Suessiales</taxon>
        <taxon>Symbiodiniaceae</taxon>
        <taxon>Symbiodinium</taxon>
    </lineage>
</organism>
<feature type="region of interest" description="Disordered" evidence="2">
    <location>
        <begin position="61"/>
        <end position="91"/>
    </location>
</feature>
<accession>A0A812PJX3</accession>
<evidence type="ECO:0000313" key="4">
    <source>
        <dbReference type="Proteomes" id="UP000604046"/>
    </source>
</evidence>